<dbReference type="HOGENOM" id="CLU_3129727_0_0_1"/>
<name>X0GPV0_FUSOX</name>
<dbReference type="AlphaFoldDB" id="X0GPV0"/>
<sequence length="50" mass="5199">MSGCTPGLATAEGEAVTVSSMEEAKKNSRAAGWSEGMESYMAVLETWKAG</sequence>
<reference evidence="2" key="1">
    <citation type="submission" date="2011-11" db="EMBL/GenBank/DDBJ databases">
        <title>The Genome Sequence of Fusarium oxysporum PHW808.</title>
        <authorList>
            <consortium name="The Broad Institute Genome Sequencing Platform"/>
            <person name="Ma L.-J."/>
            <person name="Gale L.R."/>
            <person name="Schwartz D.C."/>
            <person name="Zhou S."/>
            <person name="Corby-Kistler H."/>
            <person name="Young S.K."/>
            <person name="Zeng Q."/>
            <person name="Gargeya S."/>
            <person name="Fitzgerald M."/>
            <person name="Haas B."/>
            <person name="Abouelleil A."/>
            <person name="Alvarado L."/>
            <person name="Arachchi H.M."/>
            <person name="Berlin A."/>
            <person name="Brown A."/>
            <person name="Chapman S.B."/>
            <person name="Chen Z."/>
            <person name="Dunbar C."/>
            <person name="Freedman E."/>
            <person name="Gearin G."/>
            <person name="Goldberg J."/>
            <person name="Griggs A."/>
            <person name="Gujja S."/>
            <person name="Heiman D."/>
            <person name="Howarth C."/>
            <person name="Larson L."/>
            <person name="Lui A."/>
            <person name="MacDonald P.J.P."/>
            <person name="Montmayeur A."/>
            <person name="Murphy C."/>
            <person name="Neiman D."/>
            <person name="Pearson M."/>
            <person name="Priest M."/>
            <person name="Roberts A."/>
            <person name="Saif S."/>
            <person name="Shea T."/>
            <person name="Shenoy N."/>
            <person name="Sisk P."/>
            <person name="Stolte C."/>
            <person name="Sykes S."/>
            <person name="Wortman J."/>
            <person name="Nusbaum C."/>
            <person name="Birren B."/>
        </authorList>
    </citation>
    <scope>NUCLEOTIDE SEQUENCE [LARGE SCALE GENOMIC DNA]</scope>
    <source>
        <strain evidence="2">54008</strain>
    </source>
</reference>
<dbReference type="EMBL" id="KK033680">
    <property type="protein sequence ID" value="EXL65308.1"/>
    <property type="molecule type" value="Genomic_DNA"/>
</dbReference>
<proteinExistence type="predicted"/>
<dbReference type="Proteomes" id="UP000030676">
    <property type="component" value="Unassembled WGS sequence"/>
</dbReference>
<organism evidence="2">
    <name type="scientific">Fusarium oxysporum f. sp. conglutinans race 2 54008</name>
    <dbReference type="NCBI Taxonomy" id="1089457"/>
    <lineage>
        <taxon>Eukaryota</taxon>
        <taxon>Fungi</taxon>
        <taxon>Dikarya</taxon>
        <taxon>Ascomycota</taxon>
        <taxon>Pezizomycotina</taxon>
        <taxon>Sordariomycetes</taxon>
        <taxon>Hypocreomycetidae</taxon>
        <taxon>Hypocreales</taxon>
        <taxon>Nectriaceae</taxon>
        <taxon>Fusarium</taxon>
        <taxon>Fusarium oxysporum species complex</taxon>
    </lineage>
</organism>
<gene>
    <name evidence="2" type="ORF">FOPG_18460</name>
</gene>
<protein>
    <submittedName>
        <fullName evidence="2">Uncharacterized protein</fullName>
    </submittedName>
</protein>
<feature type="non-terminal residue" evidence="2">
    <location>
        <position position="50"/>
    </location>
</feature>
<evidence type="ECO:0000256" key="1">
    <source>
        <dbReference type="SAM" id="MobiDB-lite"/>
    </source>
</evidence>
<evidence type="ECO:0000313" key="2">
    <source>
        <dbReference type="EMBL" id="EXL65308.1"/>
    </source>
</evidence>
<feature type="region of interest" description="Disordered" evidence="1">
    <location>
        <begin position="1"/>
        <end position="23"/>
    </location>
</feature>
<reference evidence="2" key="2">
    <citation type="submission" date="2014-03" db="EMBL/GenBank/DDBJ databases">
        <title>The Genome Annotation of Fusarium oxysporum PHW808.</title>
        <authorList>
            <consortium name="The Broad Institute Genomics Platform"/>
            <person name="Ma L.-J."/>
            <person name="Corby-Kistler H."/>
            <person name="Broz K."/>
            <person name="Gale L.R."/>
            <person name="Jonkers W."/>
            <person name="O'Donnell K."/>
            <person name="Ploetz R."/>
            <person name="Steinberg C."/>
            <person name="Schwartz D.C."/>
            <person name="VanEtten H."/>
            <person name="Zhou S."/>
            <person name="Young S.K."/>
            <person name="Zeng Q."/>
            <person name="Gargeya S."/>
            <person name="Fitzgerald M."/>
            <person name="Abouelleil A."/>
            <person name="Alvarado L."/>
            <person name="Chapman S.B."/>
            <person name="Gainer-Dewar J."/>
            <person name="Goldberg J."/>
            <person name="Griggs A."/>
            <person name="Gujja S."/>
            <person name="Hansen M."/>
            <person name="Howarth C."/>
            <person name="Imamovic A."/>
            <person name="Ireland A."/>
            <person name="Larimer J."/>
            <person name="McCowan C."/>
            <person name="Murphy C."/>
            <person name="Pearson M."/>
            <person name="Poon T.W."/>
            <person name="Priest M."/>
            <person name="Roberts A."/>
            <person name="Saif S."/>
            <person name="Shea T."/>
            <person name="Sykes S."/>
            <person name="Wortman J."/>
            <person name="Nusbaum C."/>
            <person name="Birren B."/>
        </authorList>
    </citation>
    <scope>NUCLEOTIDE SEQUENCE</scope>
    <source>
        <strain evidence="2">54008</strain>
    </source>
</reference>
<accession>X0GPV0</accession>